<sequence>MEADARTTEEEQVAKAPVAALDMNHAMPLAEVAAVARTHATDTSTEMAAAAGDHANTLFENAVASSYNAAAAAVASGALMEPQHAATGVGVGVGSSITDTTATTAMSNSFIGATTGAPELFGHVLEAPTEDKKTGRPSHPAWEHFVRGEKRNRFHHHAYCRYCAANGVEAIPIRGVSGNMIRHLQRCQYCPSEVVTHLKVMCAQKDAENFSKRHQSVSGEVDALLNEHNAAAKKLKRTHSATATSPSTNQARTGTLASSAGSAAASTAKLTDEEFMQLQLPLLQGDVAAGLRNSTTSGKGIGMQKTPQARSSSQRAKTPTAKRSAAAKGSSLSGSGSATPSGSTALDMTVLKKLIVTSSISADLPWDWVWFDETAQMLAEVNSSVAVPSRAALYESELLASVGMSSREKQQIKMKDEPVGVTLAINMWTSLFTKKSVVLFSLVNALGEASAHSLVELRRDECTTDELCVRIKACLSALQQTGTQVINITADTTLVYAAARLIAASSDSAFADITVAPCFSQFLVVLLGAVLTASEALMGTMGDVIDLVQVFSNDRVMSVFRRECGDSEATLVLPRKDHWFSFIECIDSVRQFEDMIKIIASKALSVADADTSSSLRKDSTGNSLDDLKDMHFTPAMLHTIQNQEFWDNVVALSELMAPLKETHKLMASTPAPFSLSDILYQLGRMHQQYGGIMADCEDNAFGQRILSQVRFLRELVNKMWRLYDQNLAFVSYVFNYNMMYPYLARNQPSLQWLSVGKYAKDYFRRWFCTSARSHQRISLPDDTATQFLEDVLAYKERKYPFDAESICEFENPRSFYLFISDSNPLMHVFGARLFSMNMSTPSLSKVVQGITFIPSAAEVVQLKEVLLPVLQIKLFAQTAIKPSKEVLALIQSGRVHSAGSSIEDSKGSTLTIEASCSTEKKKASLLCGVDTRASSNVWNKKQWTALATHWRAHWQREMGIDNIMQELALIDASVSRFSPALTIDQVFKEKLPSRLPQDREEAVVDV</sequence>
<evidence type="ECO:0000256" key="3">
    <source>
        <dbReference type="ARBA" id="ARBA00022833"/>
    </source>
</evidence>
<dbReference type="GO" id="GO:0003677">
    <property type="term" value="F:DNA binding"/>
    <property type="evidence" value="ECO:0007669"/>
    <property type="project" value="InterPro"/>
</dbReference>
<evidence type="ECO:0000259" key="6">
    <source>
        <dbReference type="PROSITE" id="PS50808"/>
    </source>
</evidence>
<keyword evidence="8" id="KW-1185">Reference proteome</keyword>
<dbReference type="GO" id="GO:0008270">
    <property type="term" value="F:zinc ion binding"/>
    <property type="evidence" value="ECO:0007669"/>
    <property type="project" value="UniProtKB-KW"/>
</dbReference>
<evidence type="ECO:0000313" key="8">
    <source>
        <dbReference type="Proteomes" id="UP001146120"/>
    </source>
</evidence>
<proteinExistence type="predicted"/>
<feature type="compositionally biased region" description="Polar residues" evidence="5">
    <location>
        <begin position="305"/>
        <end position="317"/>
    </location>
</feature>
<reference evidence="7" key="1">
    <citation type="submission" date="2022-11" db="EMBL/GenBank/DDBJ databases">
        <authorList>
            <person name="Morgan W.R."/>
            <person name="Tartar A."/>
        </authorList>
    </citation>
    <scope>NUCLEOTIDE SEQUENCE</scope>
    <source>
        <strain evidence="7">ARSEF 373</strain>
    </source>
</reference>
<feature type="region of interest" description="Disordered" evidence="5">
    <location>
        <begin position="291"/>
        <end position="342"/>
    </location>
</feature>
<dbReference type="AlphaFoldDB" id="A0AAV2Z2Q4"/>
<protein>
    <recommendedName>
        <fullName evidence="6">BED-type domain-containing protein</fullName>
    </recommendedName>
</protein>
<feature type="compositionally biased region" description="Low complexity" evidence="5">
    <location>
        <begin position="321"/>
        <end position="342"/>
    </location>
</feature>
<organism evidence="7 8">
    <name type="scientific">Lagenidium giganteum</name>
    <dbReference type="NCBI Taxonomy" id="4803"/>
    <lineage>
        <taxon>Eukaryota</taxon>
        <taxon>Sar</taxon>
        <taxon>Stramenopiles</taxon>
        <taxon>Oomycota</taxon>
        <taxon>Peronosporomycetes</taxon>
        <taxon>Pythiales</taxon>
        <taxon>Pythiaceae</taxon>
    </lineage>
</organism>
<accession>A0AAV2Z2Q4</accession>
<keyword evidence="2 4" id="KW-0863">Zinc-finger</keyword>
<feature type="compositionally biased region" description="Polar residues" evidence="5">
    <location>
        <begin position="240"/>
        <end position="252"/>
    </location>
</feature>
<name>A0AAV2Z2Q4_9STRA</name>
<reference evidence="7" key="2">
    <citation type="journal article" date="2023" name="Microbiol Resour">
        <title>Decontamination and Annotation of the Draft Genome Sequence of the Oomycete Lagenidium giganteum ARSEF 373.</title>
        <authorList>
            <person name="Morgan W.R."/>
            <person name="Tartar A."/>
        </authorList>
    </citation>
    <scope>NUCLEOTIDE SEQUENCE</scope>
    <source>
        <strain evidence="7">ARSEF 373</strain>
    </source>
</reference>
<dbReference type="EMBL" id="DAKRPA010000055">
    <property type="protein sequence ID" value="DBA00982.1"/>
    <property type="molecule type" value="Genomic_DNA"/>
</dbReference>
<evidence type="ECO:0000256" key="4">
    <source>
        <dbReference type="PROSITE-ProRule" id="PRU00027"/>
    </source>
</evidence>
<feature type="domain" description="BED-type" evidence="6">
    <location>
        <begin position="136"/>
        <end position="197"/>
    </location>
</feature>
<evidence type="ECO:0000256" key="5">
    <source>
        <dbReference type="SAM" id="MobiDB-lite"/>
    </source>
</evidence>
<feature type="region of interest" description="Disordered" evidence="5">
    <location>
        <begin position="233"/>
        <end position="259"/>
    </location>
</feature>
<evidence type="ECO:0000256" key="2">
    <source>
        <dbReference type="ARBA" id="ARBA00022771"/>
    </source>
</evidence>
<dbReference type="InterPro" id="IPR003656">
    <property type="entry name" value="Znf_BED"/>
</dbReference>
<dbReference type="PROSITE" id="PS50808">
    <property type="entry name" value="ZF_BED"/>
    <property type="match status" value="1"/>
</dbReference>
<gene>
    <name evidence="7" type="ORF">N0F65_006243</name>
</gene>
<comment type="caution">
    <text evidence="7">The sequence shown here is derived from an EMBL/GenBank/DDBJ whole genome shotgun (WGS) entry which is preliminary data.</text>
</comment>
<evidence type="ECO:0000256" key="1">
    <source>
        <dbReference type="ARBA" id="ARBA00022723"/>
    </source>
</evidence>
<dbReference type="Proteomes" id="UP001146120">
    <property type="component" value="Unassembled WGS sequence"/>
</dbReference>
<dbReference type="InterPro" id="IPR012337">
    <property type="entry name" value="RNaseH-like_sf"/>
</dbReference>
<dbReference type="SUPFAM" id="SSF53098">
    <property type="entry name" value="Ribonuclease H-like"/>
    <property type="match status" value="1"/>
</dbReference>
<evidence type="ECO:0000313" key="7">
    <source>
        <dbReference type="EMBL" id="DBA00982.1"/>
    </source>
</evidence>
<keyword evidence="3" id="KW-0862">Zinc</keyword>
<keyword evidence="1" id="KW-0479">Metal-binding</keyword>